<feature type="domain" description="PPM-type phosphatase" evidence="3">
    <location>
        <begin position="188"/>
        <end position="401"/>
    </location>
</feature>
<evidence type="ECO:0000313" key="5">
    <source>
        <dbReference type="Proteomes" id="UP000233750"/>
    </source>
</evidence>
<dbReference type="InterPro" id="IPR052016">
    <property type="entry name" value="Bact_Sigma-Reg"/>
</dbReference>
<evidence type="ECO:0000256" key="1">
    <source>
        <dbReference type="ARBA" id="ARBA00022801"/>
    </source>
</evidence>
<dbReference type="Gene3D" id="3.60.40.10">
    <property type="entry name" value="PPM-type phosphatase domain"/>
    <property type="match status" value="1"/>
</dbReference>
<proteinExistence type="predicted"/>
<keyword evidence="1" id="KW-0378">Hydrolase</keyword>
<dbReference type="Pfam" id="PF13185">
    <property type="entry name" value="GAF_2"/>
    <property type="match status" value="1"/>
</dbReference>
<reference evidence="4 5" key="1">
    <citation type="submission" date="2017-12" db="EMBL/GenBank/DDBJ databases">
        <title>Sequencing the genomes of 1000 Actinobacteria strains.</title>
        <authorList>
            <person name="Klenk H.-P."/>
        </authorList>
    </citation>
    <scope>NUCLEOTIDE SEQUENCE [LARGE SCALE GENOMIC DNA]</scope>
    <source>
        <strain evidence="4 5">DSM 45165</strain>
    </source>
</reference>
<dbReference type="Pfam" id="PF07228">
    <property type="entry name" value="SpoIIE"/>
    <property type="match status" value="1"/>
</dbReference>
<dbReference type="InterPro" id="IPR029016">
    <property type="entry name" value="GAF-like_dom_sf"/>
</dbReference>
<comment type="caution">
    <text evidence="4">The sequence shown here is derived from an EMBL/GenBank/DDBJ whole genome shotgun (WGS) entry which is preliminary data.</text>
</comment>
<sequence length="408" mass="43188">MPLHAPEPESRTRLAEILGDGTSNADLGENLAKILARACTVLDVDTATVLRHESRWQRLVAVAAAGLEEEVYQGVQVPVGEGFAGEVAASREPVVIDRVDKTTVINALLSERGLHTMLGVPMLAGTELVGVLHVGSVRERRFSTTDIETVRLLAERLAAVLQAETMHQNQAATIALQRSLLPGILPAVEGLRLAARYVPGAEAGLGGDWYDVFRLPGNQTGIVMGDVSGHGLEAAVIMGRLRSALRAYALDCDDPAEVLAKLDRKANHFEHGVMATVAYGVLRPGHTSMALSLAGHLPPVVASPGKPAELVPAPPDPPVGLTVGATLDRRTTTVDLPPGAVAAFYTDGLVERRDRLVDTGMDQLAGLVRPEDPERACARIMAAMVGSRPPQDDVALVVLQRTAGAETH</sequence>
<dbReference type="InterPro" id="IPR001932">
    <property type="entry name" value="PPM-type_phosphatase-like_dom"/>
</dbReference>
<dbReference type="InterPro" id="IPR003018">
    <property type="entry name" value="GAF"/>
</dbReference>
<dbReference type="InterPro" id="IPR036457">
    <property type="entry name" value="PPM-type-like_dom_sf"/>
</dbReference>
<evidence type="ECO:0000259" key="3">
    <source>
        <dbReference type="SMART" id="SM00331"/>
    </source>
</evidence>
<dbReference type="SMART" id="SM00331">
    <property type="entry name" value="PP2C_SIG"/>
    <property type="match status" value="1"/>
</dbReference>
<gene>
    <name evidence="4" type="ORF">ATK30_7741</name>
</gene>
<dbReference type="SUPFAM" id="SSF55781">
    <property type="entry name" value="GAF domain-like"/>
    <property type="match status" value="1"/>
</dbReference>
<evidence type="ECO:0000313" key="4">
    <source>
        <dbReference type="EMBL" id="PKV96779.1"/>
    </source>
</evidence>
<dbReference type="EMBL" id="PJMY01000003">
    <property type="protein sequence ID" value="PKV96779.1"/>
    <property type="molecule type" value="Genomic_DNA"/>
</dbReference>
<dbReference type="GO" id="GO:0016791">
    <property type="term" value="F:phosphatase activity"/>
    <property type="evidence" value="ECO:0007669"/>
    <property type="project" value="TreeGrafter"/>
</dbReference>
<dbReference type="PANTHER" id="PTHR43156:SF2">
    <property type="entry name" value="STAGE II SPORULATION PROTEIN E"/>
    <property type="match status" value="1"/>
</dbReference>
<keyword evidence="5" id="KW-1185">Reference proteome</keyword>
<protein>
    <submittedName>
        <fullName evidence="4">Serine phosphatase RsbU (Regulator of sigma subunit)</fullName>
    </submittedName>
</protein>
<dbReference type="SMART" id="SM00065">
    <property type="entry name" value="GAF"/>
    <property type="match status" value="1"/>
</dbReference>
<dbReference type="PANTHER" id="PTHR43156">
    <property type="entry name" value="STAGE II SPORULATION PROTEIN E-RELATED"/>
    <property type="match status" value="1"/>
</dbReference>
<dbReference type="SUPFAM" id="SSF81606">
    <property type="entry name" value="PP2C-like"/>
    <property type="match status" value="1"/>
</dbReference>
<dbReference type="OrthoDB" id="118142at2"/>
<evidence type="ECO:0000259" key="2">
    <source>
        <dbReference type="SMART" id="SM00065"/>
    </source>
</evidence>
<organism evidence="4 5">
    <name type="scientific">Amycolatopsis echigonensis</name>
    <dbReference type="NCBI Taxonomy" id="2576905"/>
    <lineage>
        <taxon>Bacteria</taxon>
        <taxon>Bacillati</taxon>
        <taxon>Actinomycetota</taxon>
        <taxon>Actinomycetes</taxon>
        <taxon>Pseudonocardiales</taxon>
        <taxon>Pseudonocardiaceae</taxon>
        <taxon>Amycolatopsis</taxon>
    </lineage>
</organism>
<dbReference type="Gene3D" id="3.30.450.40">
    <property type="match status" value="1"/>
</dbReference>
<name>A0A2N3WSD9_9PSEU</name>
<feature type="domain" description="GAF" evidence="2">
    <location>
        <begin position="26"/>
        <end position="171"/>
    </location>
</feature>
<accession>A0A2N3WSD9</accession>
<dbReference type="Proteomes" id="UP000233750">
    <property type="component" value="Unassembled WGS sequence"/>
</dbReference>
<dbReference type="RefSeq" id="WP_101439585.1">
    <property type="nucleotide sequence ID" value="NZ_PJMY01000003.1"/>
</dbReference>
<dbReference type="AlphaFoldDB" id="A0A2N3WSD9"/>